<dbReference type="Pfam" id="PF06210">
    <property type="entry name" value="DUF1003"/>
    <property type="match status" value="1"/>
</dbReference>
<dbReference type="PANTHER" id="PTHR41386">
    <property type="entry name" value="INTEGRAL MEMBRANE PROTEIN-RELATED"/>
    <property type="match status" value="1"/>
</dbReference>
<accession>A0A2W2AYU4</accession>
<protein>
    <recommendedName>
        <fullName evidence="4">DUF1003 domain-containing protein</fullName>
    </recommendedName>
</protein>
<dbReference type="EMBL" id="QKTW01000016">
    <property type="protein sequence ID" value="PZF72828.1"/>
    <property type="molecule type" value="Genomic_DNA"/>
</dbReference>
<sequence length="238" mass="27825">MQRKCSINGQMYPDTEGVMWNSLRPSLQRFLKKMEVDWNEDSFISYQAFNDVMKKYIASVAAEELKEHKHLEEKVKKQMKTDETLKPLHVVNPDHRRTLGEQLADAIAAFGGSWPFISMFLIFLVIWMFFNSFILKKAAFDPYPYILLNLILSCLAAIQAPIIMMSQNRQEDKDREHAEYDFKVNMKAETEIRLLHDKLDHILSHQHQHMMEMMMIQIDFIEQIQKKANGSNGNGVKG</sequence>
<dbReference type="InterPro" id="IPR010406">
    <property type="entry name" value="DUF1003"/>
</dbReference>
<name>A0A2W2AYU4_9BACT</name>
<keyword evidence="3" id="KW-1185">Reference proteome</keyword>
<evidence type="ECO:0000313" key="2">
    <source>
        <dbReference type="EMBL" id="PZF72828.1"/>
    </source>
</evidence>
<dbReference type="PANTHER" id="PTHR41386:SF1">
    <property type="entry name" value="MEMBRANE PROTEIN"/>
    <property type="match status" value="1"/>
</dbReference>
<comment type="caution">
    <text evidence="2">The sequence shown here is derived from an EMBL/GenBank/DDBJ whole genome shotgun (WGS) entry which is preliminary data.</text>
</comment>
<keyword evidence="1" id="KW-0812">Transmembrane</keyword>
<feature type="transmembrane region" description="Helical" evidence="1">
    <location>
        <begin position="106"/>
        <end position="130"/>
    </location>
</feature>
<dbReference type="AlphaFoldDB" id="A0A2W2AYU4"/>
<evidence type="ECO:0000313" key="3">
    <source>
        <dbReference type="Proteomes" id="UP000248745"/>
    </source>
</evidence>
<evidence type="ECO:0000256" key="1">
    <source>
        <dbReference type="SAM" id="Phobius"/>
    </source>
</evidence>
<keyword evidence="1" id="KW-0472">Membrane</keyword>
<reference evidence="2 3" key="1">
    <citation type="submission" date="2018-06" db="EMBL/GenBank/DDBJ databases">
        <title>Mucibacter soli gen. nov., sp. nov., a new member of the family Chitinophagaceae producing mucin.</title>
        <authorList>
            <person name="Kim M.-K."/>
            <person name="Park S."/>
            <person name="Kim T.-S."/>
            <person name="Joung Y."/>
            <person name="Han J.-H."/>
            <person name="Kim S.B."/>
        </authorList>
    </citation>
    <scope>NUCLEOTIDE SEQUENCE [LARGE SCALE GENOMIC DNA]</scope>
    <source>
        <strain evidence="2 3">R1-15</strain>
    </source>
</reference>
<organism evidence="2 3">
    <name type="scientific">Taibaiella soli</name>
    <dbReference type="NCBI Taxonomy" id="1649169"/>
    <lineage>
        <taxon>Bacteria</taxon>
        <taxon>Pseudomonadati</taxon>
        <taxon>Bacteroidota</taxon>
        <taxon>Chitinophagia</taxon>
        <taxon>Chitinophagales</taxon>
        <taxon>Chitinophagaceae</taxon>
        <taxon>Taibaiella</taxon>
    </lineage>
</organism>
<evidence type="ECO:0008006" key="4">
    <source>
        <dbReference type="Google" id="ProtNLM"/>
    </source>
</evidence>
<dbReference type="OrthoDB" id="9795736at2"/>
<dbReference type="Proteomes" id="UP000248745">
    <property type="component" value="Unassembled WGS sequence"/>
</dbReference>
<gene>
    <name evidence="2" type="ORF">DN068_10455</name>
</gene>
<feature type="transmembrane region" description="Helical" evidence="1">
    <location>
        <begin position="142"/>
        <end position="165"/>
    </location>
</feature>
<keyword evidence="1" id="KW-1133">Transmembrane helix</keyword>
<dbReference type="RefSeq" id="WP_110998862.1">
    <property type="nucleotide sequence ID" value="NZ_QKTW01000016.1"/>
</dbReference>
<proteinExistence type="predicted"/>